<dbReference type="InterPro" id="IPR001849">
    <property type="entry name" value="PH_domain"/>
</dbReference>
<dbReference type="AlphaFoldDB" id="A0A803V7X8"/>
<dbReference type="InterPro" id="IPR011993">
    <property type="entry name" value="PH-like_dom_sf"/>
</dbReference>
<dbReference type="Gene3D" id="2.30.29.30">
    <property type="entry name" value="Pleckstrin-homology domain (PH domain)/Phosphotyrosine-binding domain (PTB)"/>
    <property type="match status" value="1"/>
</dbReference>
<evidence type="ECO:0000259" key="1">
    <source>
        <dbReference type="PROSITE" id="PS50003"/>
    </source>
</evidence>
<evidence type="ECO:0000313" key="2">
    <source>
        <dbReference type="Ensembl" id="ENSFALP00000018834.1"/>
    </source>
</evidence>
<evidence type="ECO:0000313" key="3">
    <source>
        <dbReference type="Proteomes" id="UP000016665"/>
    </source>
</evidence>
<proteinExistence type="predicted"/>
<dbReference type="SUPFAM" id="SSF50729">
    <property type="entry name" value="PH domain-like"/>
    <property type="match status" value="1"/>
</dbReference>
<accession>A0A803V7X8</accession>
<name>A0A803V7X8_FICAL</name>
<dbReference type="GeneTree" id="ENSGT00960000191473"/>
<dbReference type="PROSITE" id="PS50003">
    <property type="entry name" value="PH_DOMAIN"/>
    <property type="match status" value="1"/>
</dbReference>
<dbReference type="Proteomes" id="UP000016665">
    <property type="component" value="Chromosome 15"/>
</dbReference>
<dbReference type="Ensembl" id="ENSFALT00000039556.1">
    <property type="protein sequence ID" value="ENSFALP00000018834.1"/>
    <property type="gene ID" value="ENSFALG00000028809.1"/>
</dbReference>
<protein>
    <recommendedName>
        <fullName evidence="1">PH domain-containing protein</fullName>
    </recommendedName>
</protein>
<organism evidence="2 3">
    <name type="scientific">Ficedula albicollis</name>
    <name type="common">Collared flycatcher</name>
    <name type="synonym">Muscicapa albicollis</name>
    <dbReference type="NCBI Taxonomy" id="59894"/>
    <lineage>
        <taxon>Eukaryota</taxon>
        <taxon>Metazoa</taxon>
        <taxon>Chordata</taxon>
        <taxon>Craniata</taxon>
        <taxon>Vertebrata</taxon>
        <taxon>Euteleostomi</taxon>
        <taxon>Archelosauria</taxon>
        <taxon>Archosauria</taxon>
        <taxon>Dinosauria</taxon>
        <taxon>Saurischia</taxon>
        <taxon>Theropoda</taxon>
        <taxon>Coelurosauria</taxon>
        <taxon>Aves</taxon>
        <taxon>Neognathae</taxon>
        <taxon>Neoaves</taxon>
        <taxon>Telluraves</taxon>
        <taxon>Australaves</taxon>
        <taxon>Passeriformes</taxon>
        <taxon>Muscicapidae</taxon>
        <taxon>Ficedula</taxon>
    </lineage>
</organism>
<sequence length="69" mass="7871">MAGWLFKWTNYIKGYQRRWFVLSNGLLSYYRYRGWGAGQGPPGGSTHSADRLVLLSLGFFSSFKAKLGF</sequence>
<keyword evidence="3" id="KW-1185">Reference proteome</keyword>
<reference evidence="2 3" key="1">
    <citation type="journal article" date="2012" name="Nature">
        <title>The genomic landscape of species divergence in Ficedula flycatchers.</title>
        <authorList>
            <person name="Ellegren H."/>
            <person name="Smeds L."/>
            <person name="Burri R."/>
            <person name="Olason P.I."/>
            <person name="Backstrom N."/>
            <person name="Kawakami T."/>
            <person name="Kunstner A."/>
            <person name="Makinen H."/>
            <person name="Nadachowska-Brzyska K."/>
            <person name="Qvarnstrom A."/>
            <person name="Uebbing S."/>
            <person name="Wolf J.B."/>
        </authorList>
    </citation>
    <scope>NUCLEOTIDE SEQUENCE [LARGE SCALE GENOMIC DNA]</scope>
</reference>
<feature type="domain" description="PH" evidence="1">
    <location>
        <begin position="1"/>
        <end position="69"/>
    </location>
</feature>
<reference evidence="2" key="2">
    <citation type="submission" date="2025-08" db="UniProtKB">
        <authorList>
            <consortium name="Ensembl"/>
        </authorList>
    </citation>
    <scope>IDENTIFICATION</scope>
</reference>
<dbReference type="Pfam" id="PF00169">
    <property type="entry name" value="PH"/>
    <property type="match status" value="1"/>
</dbReference>
<reference evidence="2" key="3">
    <citation type="submission" date="2025-09" db="UniProtKB">
        <authorList>
            <consortium name="Ensembl"/>
        </authorList>
    </citation>
    <scope>IDENTIFICATION</scope>
</reference>